<sequence>MFTKAITEQDNTMLIWLSKTKLRDRGYVEKIEQDLNVNPFEKLMQELPDDEE</sequence>
<evidence type="ECO:0000313" key="1">
    <source>
        <dbReference type="EMBL" id="EXZ30801.1"/>
    </source>
</evidence>
<dbReference type="Proteomes" id="UP000022082">
    <property type="component" value="Unassembled WGS sequence"/>
</dbReference>
<comment type="caution">
    <text evidence="1">The sequence shown here is derived from an EMBL/GenBank/DDBJ whole genome shotgun (WGS) entry which is preliminary data.</text>
</comment>
<proteinExistence type="predicted"/>
<reference evidence="1 2" key="1">
    <citation type="submission" date="2014-02" db="EMBL/GenBank/DDBJ databases">
        <authorList>
            <person name="Sears C."/>
            <person name="Carroll K."/>
            <person name="Sack B.R."/>
            <person name="Qadri F."/>
            <person name="Myers L.L."/>
            <person name="Chung G.-T."/>
            <person name="Escheverria P."/>
            <person name="Fraser C.M."/>
            <person name="Sadzewicz L."/>
            <person name="Shefchek K.A."/>
            <person name="Tallon L."/>
            <person name="Das S.P."/>
            <person name="Daugherty S."/>
            <person name="Mongodin E.F."/>
        </authorList>
    </citation>
    <scope>NUCLEOTIDE SEQUENCE [LARGE SCALE GENOMIC DNA]</scope>
    <source>
        <strain evidence="1 2">S36L11</strain>
    </source>
</reference>
<dbReference type="AlphaFoldDB" id="A0A016AR88"/>
<name>A0A016AR88_BACFG</name>
<gene>
    <name evidence="1" type="ORF">M136_5422</name>
</gene>
<protein>
    <submittedName>
        <fullName evidence="1">Uncharacterized protein</fullName>
    </submittedName>
</protein>
<dbReference type="EMBL" id="JGDJ01000116">
    <property type="protein sequence ID" value="EXZ30801.1"/>
    <property type="molecule type" value="Genomic_DNA"/>
</dbReference>
<dbReference type="PATRIC" id="fig|1339327.3.peg.633"/>
<accession>A0A016AR88</accession>
<evidence type="ECO:0000313" key="2">
    <source>
        <dbReference type="Proteomes" id="UP000022082"/>
    </source>
</evidence>
<organism evidence="1 2">
    <name type="scientific">Bacteroides fragilis str. S36L11</name>
    <dbReference type="NCBI Taxonomy" id="1339327"/>
    <lineage>
        <taxon>Bacteria</taxon>
        <taxon>Pseudomonadati</taxon>
        <taxon>Bacteroidota</taxon>
        <taxon>Bacteroidia</taxon>
        <taxon>Bacteroidales</taxon>
        <taxon>Bacteroidaceae</taxon>
        <taxon>Bacteroides</taxon>
    </lineage>
</organism>